<accession>A0A0A9DF69</accession>
<dbReference type="AlphaFoldDB" id="A0A0A9DF69"/>
<evidence type="ECO:0000313" key="1">
    <source>
        <dbReference type="EMBL" id="JAD86471.1"/>
    </source>
</evidence>
<proteinExistence type="predicted"/>
<name>A0A0A9DF69_ARUDO</name>
<sequence>MELVLIGTDLPVPVWNIGCLAPATFSTFSSKTDLAF</sequence>
<reference evidence="1" key="1">
    <citation type="submission" date="2014-09" db="EMBL/GenBank/DDBJ databases">
        <authorList>
            <person name="Magalhaes I.L.F."/>
            <person name="Oliveira U."/>
            <person name="Santos F.R."/>
            <person name="Vidigal T.H.D.A."/>
            <person name="Brescovit A.D."/>
            <person name="Santos A.J."/>
        </authorList>
    </citation>
    <scope>NUCLEOTIDE SEQUENCE</scope>
    <source>
        <tissue evidence="1">Shoot tissue taken approximately 20 cm above the soil surface</tissue>
    </source>
</reference>
<organism evidence="1">
    <name type="scientific">Arundo donax</name>
    <name type="common">Giant reed</name>
    <name type="synonym">Donax arundinaceus</name>
    <dbReference type="NCBI Taxonomy" id="35708"/>
    <lineage>
        <taxon>Eukaryota</taxon>
        <taxon>Viridiplantae</taxon>
        <taxon>Streptophyta</taxon>
        <taxon>Embryophyta</taxon>
        <taxon>Tracheophyta</taxon>
        <taxon>Spermatophyta</taxon>
        <taxon>Magnoliopsida</taxon>
        <taxon>Liliopsida</taxon>
        <taxon>Poales</taxon>
        <taxon>Poaceae</taxon>
        <taxon>PACMAD clade</taxon>
        <taxon>Arundinoideae</taxon>
        <taxon>Arundineae</taxon>
        <taxon>Arundo</taxon>
    </lineage>
</organism>
<dbReference type="EMBL" id="GBRH01211424">
    <property type="protein sequence ID" value="JAD86471.1"/>
    <property type="molecule type" value="Transcribed_RNA"/>
</dbReference>
<protein>
    <submittedName>
        <fullName evidence="1">Uncharacterized protein</fullName>
    </submittedName>
</protein>
<reference evidence="1" key="2">
    <citation type="journal article" date="2015" name="Data Brief">
        <title>Shoot transcriptome of the giant reed, Arundo donax.</title>
        <authorList>
            <person name="Barrero R.A."/>
            <person name="Guerrero F.D."/>
            <person name="Moolhuijzen P."/>
            <person name="Goolsby J.A."/>
            <person name="Tidwell J."/>
            <person name="Bellgard S.E."/>
            <person name="Bellgard M.I."/>
        </authorList>
    </citation>
    <scope>NUCLEOTIDE SEQUENCE</scope>
    <source>
        <tissue evidence="1">Shoot tissue taken approximately 20 cm above the soil surface</tissue>
    </source>
</reference>